<evidence type="ECO:0000313" key="1">
    <source>
        <dbReference type="EMBL" id="EHL95139.1"/>
    </source>
</evidence>
<dbReference type="EMBL" id="AGEY01000211">
    <property type="protein sequence ID" value="EHL95139.1"/>
    <property type="molecule type" value="Genomic_DNA"/>
</dbReference>
<dbReference type="RefSeq" id="WP_008215379.1">
    <property type="nucleotide sequence ID" value="NZ_JH415063.1"/>
</dbReference>
<keyword evidence="2" id="KW-1185">Reference proteome</keyword>
<sequence length="221" mass="24339">MINSVFDKQVTILNSYEPVPNDQLEVQYRNLVTAFPLDVQNLIPIHVDERTRYFRQNLGTVFLGEPTPQQAKLLQYSELLALTTILNSPTFKPTTQTPSDVARLKATAYASQYVTIRANELLGQSQLPEPVKQAIMMRGHQYALANLTRLSLNFNLREQLSSYLKDLKNRYGQLAAITCMVATASAGAGDVMAVSELTAQIGMAVGTAVAITTETTSLTDP</sequence>
<dbReference type="Proteomes" id="UP000004625">
    <property type="component" value="Unassembled WGS sequence"/>
</dbReference>
<dbReference type="PATRIC" id="fig|797515.3.peg.2826"/>
<dbReference type="HOGENOM" id="CLU_1249324_0_0_9"/>
<name>G9ZTM6_9LACO</name>
<protein>
    <submittedName>
        <fullName evidence="1">Uncharacterized protein</fullName>
    </submittedName>
</protein>
<reference evidence="1 2" key="1">
    <citation type="submission" date="2011-09" db="EMBL/GenBank/DDBJ databases">
        <authorList>
            <person name="Weinstock G."/>
            <person name="Sodergren E."/>
            <person name="Clifton S."/>
            <person name="Fulton L."/>
            <person name="Fulton B."/>
            <person name="Courtney L."/>
            <person name="Fronick C."/>
            <person name="Harrison M."/>
            <person name="Strong C."/>
            <person name="Farmer C."/>
            <person name="Delahaunty K."/>
            <person name="Markovic C."/>
            <person name="Hall O."/>
            <person name="Minx P."/>
            <person name="Tomlinson C."/>
            <person name="Mitreva M."/>
            <person name="Hou S."/>
            <person name="Chen J."/>
            <person name="Wollam A."/>
            <person name="Pepin K.H."/>
            <person name="Johnson M."/>
            <person name="Bhonagiri V."/>
            <person name="Zhang X."/>
            <person name="Suruliraj S."/>
            <person name="Warren W."/>
            <person name="Chinwalla A."/>
            <person name="Mardis E.R."/>
            <person name="Wilson R.K."/>
        </authorList>
    </citation>
    <scope>NUCLEOTIDE SEQUENCE [LARGE SCALE GENOMIC DNA]</scope>
    <source>
        <strain evidence="1 2">F0439</strain>
    </source>
</reference>
<evidence type="ECO:0000313" key="2">
    <source>
        <dbReference type="Proteomes" id="UP000004625"/>
    </source>
</evidence>
<proteinExistence type="predicted"/>
<organism evidence="1 2">
    <name type="scientific">Lentilactobacillus parafarraginis F0439</name>
    <dbReference type="NCBI Taxonomy" id="797515"/>
    <lineage>
        <taxon>Bacteria</taxon>
        <taxon>Bacillati</taxon>
        <taxon>Bacillota</taxon>
        <taxon>Bacilli</taxon>
        <taxon>Lactobacillales</taxon>
        <taxon>Lactobacillaceae</taxon>
        <taxon>Lentilactobacillus</taxon>
    </lineage>
</organism>
<dbReference type="STRING" id="797515.HMPREF9103_03111"/>
<dbReference type="eggNOG" id="COG0142">
    <property type="taxonomic scope" value="Bacteria"/>
</dbReference>
<dbReference type="AlphaFoldDB" id="G9ZTM6"/>
<accession>G9ZTM6</accession>
<comment type="caution">
    <text evidence="1">The sequence shown here is derived from an EMBL/GenBank/DDBJ whole genome shotgun (WGS) entry which is preliminary data.</text>
</comment>
<gene>
    <name evidence="1" type="ORF">HMPREF9103_03111</name>
</gene>